<evidence type="ECO:0000256" key="7">
    <source>
        <dbReference type="PIRSR" id="PIRSR004762-2"/>
    </source>
</evidence>
<keyword evidence="4 6" id="KW-0408">Iron</keyword>
<dbReference type="PANTHER" id="PTHR43076">
    <property type="entry name" value="FO SYNTHASE (COFH)"/>
    <property type="match status" value="1"/>
</dbReference>
<dbReference type="InterPro" id="IPR034405">
    <property type="entry name" value="F420"/>
</dbReference>
<dbReference type="InterPro" id="IPR058240">
    <property type="entry name" value="rSAM_sf"/>
</dbReference>
<feature type="binding site" evidence="7">
    <location>
        <position position="309"/>
    </location>
    <ligand>
        <name>(3R)-3-methyl-D-ornithine</name>
        <dbReference type="ChEBI" id="CHEBI:64642"/>
    </ligand>
</feature>
<protein>
    <submittedName>
        <fullName evidence="9">Dehypoxanthine futalosine cyclase</fullName>
    </submittedName>
</protein>
<evidence type="ECO:0000256" key="1">
    <source>
        <dbReference type="ARBA" id="ARBA00022485"/>
    </source>
</evidence>
<evidence type="ECO:0000256" key="5">
    <source>
        <dbReference type="ARBA" id="ARBA00023014"/>
    </source>
</evidence>
<sequence>MIGDILSDWRVILASQMSSDCQRLTIEDAVTLYESADLNDLMHAAMMRRRLQVPGNEVTYLIDRNVNYTNVCTINCQFCSFYRPPDHPETYTQSVDQISERIAELEAIGGSRVLMQGGVHPELLLDWYLDLLRDLRRRHPSISLDCFSPIEIEGIAEVCGMTTLEVLRELQEVGMHGLPGGGAEMLVDDVRLDISPKKGSADNWLRVMGEAQSLGLTTSATNVFGFGETPRHRILHMDSIRAMQDEAHASGRTGFTSFIAWPVMLENNSFGSRNRGHNRIELGAGPTEYLRHVAVSRLFFDNVDHIQASWPTMGVGVAQMALLAGADDAGSTMMEENVVSASGTTKTEAAEHELQRMILRAGFRPRKRDSDYVSLDTVIEDEILVAPVPLQPA</sequence>
<dbReference type="PIRSF" id="PIRSF004762">
    <property type="entry name" value="CHP00423"/>
    <property type="match status" value="1"/>
</dbReference>
<dbReference type="Gene3D" id="3.20.20.70">
    <property type="entry name" value="Aldolase class I"/>
    <property type="match status" value="1"/>
</dbReference>
<name>A0A2V3HS68_9ARCH</name>
<dbReference type="PANTHER" id="PTHR43076:SF1">
    <property type="entry name" value="LIPOYL SYNTHASE 2"/>
    <property type="match status" value="1"/>
</dbReference>
<keyword evidence="3" id="KW-0479">Metal-binding</keyword>
<dbReference type="InterPro" id="IPR013785">
    <property type="entry name" value="Aldolase_TIM"/>
</dbReference>
<dbReference type="SFLD" id="SFLDG01389">
    <property type="entry name" value="menaquinone_synthsis_involved"/>
    <property type="match status" value="1"/>
</dbReference>
<feature type="binding site" evidence="6">
    <location>
        <position position="79"/>
    </location>
    <ligand>
        <name>[4Fe-4S] cluster</name>
        <dbReference type="ChEBI" id="CHEBI:49883"/>
        <note>4Fe-4S-S-AdoMet</note>
    </ligand>
</feature>
<dbReference type="GO" id="GO:0044689">
    <property type="term" value="F:7,8-didemethyl-8-hydroxy-5-deazariboflavin synthase activity"/>
    <property type="evidence" value="ECO:0007669"/>
    <property type="project" value="TreeGrafter"/>
</dbReference>
<feature type="binding site" evidence="6">
    <location>
        <position position="72"/>
    </location>
    <ligand>
        <name>[4Fe-4S] cluster</name>
        <dbReference type="ChEBI" id="CHEBI:49883"/>
        <note>4Fe-4S-S-AdoMet</note>
    </ligand>
</feature>
<feature type="binding site" evidence="7">
    <location>
        <position position="331"/>
    </location>
    <ligand>
        <name>(3R)-3-methyl-D-ornithine</name>
        <dbReference type="ChEBI" id="CHEBI:64642"/>
    </ligand>
</feature>
<evidence type="ECO:0000256" key="4">
    <source>
        <dbReference type="ARBA" id="ARBA00023004"/>
    </source>
</evidence>
<dbReference type="EMBL" id="PSPG01000004">
    <property type="protein sequence ID" value="PXF21987.1"/>
    <property type="molecule type" value="Genomic_DNA"/>
</dbReference>
<proteinExistence type="predicted"/>
<evidence type="ECO:0000313" key="9">
    <source>
        <dbReference type="EMBL" id="PXF21987.1"/>
    </source>
</evidence>
<dbReference type="SFLD" id="SFLDG01064">
    <property type="entry name" value="F420__menaquinone_cofactor_bio"/>
    <property type="match status" value="1"/>
</dbReference>
<dbReference type="GO" id="GO:0016765">
    <property type="term" value="F:transferase activity, transferring alkyl or aryl (other than methyl) groups"/>
    <property type="evidence" value="ECO:0007669"/>
    <property type="project" value="InterPro"/>
</dbReference>
<evidence type="ECO:0000313" key="10">
    <source>
        <dbReference type="Proteomes" id="UP000248161"/>
    </source>
</evidence>
<dbReference type="InterPro" id="IPR045567">
    <property type="entry name" value="CofH/MnqC-like_C"/>
</dbReference>
<evidence type="ECO:0000256" key="3">
    <source>
        <dbReference type="ARBA" id="ARBA00022723"/>
    </source>
</evidence>
<organism evidence="9 10">
    <name type="scientific">Candidatus Thalassarchaeum betae</name>
    <dbReference type="NCBI Taxonomy" id="2599289"/>
    <lineage>
        <taxon>Archaea</taxon>
        <taxon>Methanobacteriati</taxon>
        <taxon>Thermoplasmatota</taxon>
        <taxon>Candidatus Poseidoniia</taxon>
        <taxon>Candidatus Poseidoniales</taxon>
        <taxon>Candidatus Thalassarchaeaceae</taxon>
        <taxon>Candidatus Thalassarchaeum</taxon>
    </lineage>
</organism>
<evidence type="ECO:0000256" key="2">
    <source>
        <dbReference type="ARBA" id="ARBA00022691"/>
    </source>
</evidence>
<keyword evidence="5 6" id="KW-0411">Iron-sulfur</keyword>
<dbReference type="SFLD" id="SFLDF00342">
    <property type="entry name" value="cyclic_dehypoxanthine_futalosi"/>
    <property type="match status" value="1"/>
</dbReference>
<dbReference type="Pfam" id="PF19288">
    <property type="entry name" value="CofH_C"/>
    <property type="match status" value="1"/>
</dbReference>
<dbReference type="SFLD" id="SFLDS00029">
    <property type="entry name" value="Radical_SAM"/>
    <property type="match status" value="1"/>
</dbReference>
<gene>
    <name evidence="9" type="ORF">CXX69_02460</name>
</gene>
<dbReference type="InterPro" id="IPR020050">
    <property type="entry name" value="FO_synthase_su2"/>
</dbReference>
<dbReference type="Proteomes" id="UP000248161">
    <property type="component" value="Unassembled WGS sequence"/>
</dbReference>
<dbReference type="SUPFAM" id="SSF102114">
    <property type="entry name" value="Radical SAM enzymes"/>
    <property type="match status" value="1"/>
</dbReference>
<dbReference type="GO" id="GO:0046872">
    <property type="term" value="F:metal ion binding"/>
    <property type="evidence" value="ECO:0007669"/>
    <property type="project" value="UniProtKB-KW"/>
</dbReference>
<feature type="binding site" evidence="7">
    <location>
        <position position="184"/>
    </location>
    <ligand>
        <name>S-adenosyl-L-methionine</name>
        <dbReference type="ChEBI" id="CHEBI:59789"/>
    </ligand>
</feature>
<dbReference type="NCBIfam" id="TIGR00423">
    <property type="entry name" value="CofH family radical SAM protein"/>
    <property type="match status" value="1"/>
</dbReference>
<accession>A0A2V3HS68</accession>
<feature type="binding site" evidence="7">
    <location>
        <position position="78"/>
    </location>
    <ligand>
        <name>S-adenosyl-L-methionine</name>
        <dbReference type="ChEBI" id="CHEBI:59789"/>
    </ligand>
</feature>
<comment type="caution">
    <text evidence="9">The sequence shown here is derived from an EMBL/GenBank/DDBJ whole genome shotgun (WGS) entry which is preliminary data.</text>
</comment>
<dbReference type="AlphaFoldDB" id="A0A2V3HS68"/>
<keyword evidence="2 6" id="KW-0949">S-adenosyl-L-methionine</keyword>
<keyword evidence="1 6" id="KW-0004">4Fe-4S</keyword>
<reference evidence="9 10" key="1">
    <citation type="journal article" date="2015" name="Nat. Commun.">
        <title>Genomic and transcriptomic evidence for scavenging of diverse organic compounds by widespread deep-sea archaea.</title>
        <authorList>
            <person name="Li M."/>
            <person name="Baker B.J."/>
            <person name="Anantharaman K."/>
            <person name="Jain S."/>
            <person name="Breier J.A."/>
            <person name="Dick G.J."/>
        </authorList>
    </citation>
    <scope>NUCLEOTIDE SEQUENCE [LARGE SCALE GENOMIC DNA]</scope>
    <source>
        <strain evidence="9">Cayman_51_deep</strain>
    </source>
</reference>
<evidence type="ECO:0000256" key="6">
    <source>
        <dbReference type="PIRSR" id="PIRSR004762-1"/>
    </source>
</evidence>
<dbReference type="Pfam" id="PF04055">
    <property type="entry name" value="Radical_SAM"/>
    <property type="match status" value="1"/>
</dbReference>
<evidence type="ECO:0000259" key="8">
    <source>
        <dbReference type="PROSITE" id="PS51918"/>
    </source>
</evidence>
<feature type="binding site" evidence="6">
    <location>
        <position position="76"/>
    </location>
    <ligand>
        <name>[4Fe-4S] cluster</name>
        <dbReference type="ChEBI" id="CHEBI:49883"/>
        <note>4Fe-4S-S-AdoMet</note>
    </ligand>
</feature>
<comment type="cofactor">
    <cofactor evidence="6">
        <name>[4Fe-4S] cluster</name>
        <dbReference type="ChEBI" id="CHEBI:49883"/>
    </cofactor>
    <text evidence="6">Binds 1 [4Fe-4S] cluster. The cluster is coordinated with 3 cysteines and an exchangeable S-adenosyl-L-methionine.</text>
</comment>
<dbReference type="GO" id="GO:0051539">
    <property type="term" value="F:4 iron, 4 sulfur cluster binding"/>
    <property type="evidence" value="ECO:0007669"/>
    <property type="project" value="UniProtKB-KW"/>
</dbReference>
<dbReference type="PROSITE" id="PS51918">
    <property type="entry name" value="RADICAL_SAM"/>
    <property type="match status" value="1"/>
</dbReference>
<feature type="binding site" evidence="7">
    <location>
        <position position="148"/>
    </location>
    <ligand>
        <name>(3R)-3-methyl-D-ornithine</name>
        <dbReference type="ChEBI" id="CHEBI:64642"/>
    </ligand>
</feature>
<dbReference type="InterPro" id="IPR007197">
    <property type="entry name" value="rSAM"/>
</dbReference>
<feature type="domain" description="Radical SAM core" evidence="8">
    <location>
        <begin position="58"/>
        <end position="302"/>
    </location>
</feature>